<dbReference type="EMBL" id="OZ034816">
    <property type="protein sequence ID" value="CAL1378856.1"/>
    <property type="molecule type" value="Genomic_DNA"/>
</dbReference>
<feature type="region of interest" description="Disordered" evidence="1">
    <location>
        <begin position="45"/>
        <end position="68"/>
    </location>
</feature>
<gene>
    <name evidence="2" type="ORF">LTRI10_LOCUS20407</name>
</gene>
<organism evidence="2 3">
    <name type="scientific">Linum trigynum</name>
    <dbReference type="NCBI Taxonomy" id="586398"/>
    <lineage>
        <taxon>Eukaryota</taxon>
        <taxon>Viridiplantae</taxon>
        <taxon>Streptophyta</taxon>
        <taxon>Embryophyta</taxon>
        <taxon>Tracheophyta</taxon>
        <taxon>Spermatophyta</taxon>
        <taxon>Magnoliopsida</taxon>
        <taxon>eudicotyledons</taxon>
        <taxon>Gunneridae</taxon>
        <taxon>Pentapetalae</taxon>
        <taxon>rosids</taxon>
        <taxon>fabids</taxon>
        <taxon>Malpighiales</taxon>
        <taxon>Linaceae</taxon>
        <taxon>Linum</taxon>
    </lineage>
</organism>
<feature type="region of interest" description="Disordered" evidence="1">
    <location>
        <begin position="1"/>
        <end position="26"/>
    </location>
</feature>
<dbReference type="AlphaFoldDB" id="A0AAV2DYW7"/>
<keyword evidence="3" id="KW-1185">Reference proteome</keyword>
<protein>
    <submittedName>
        <fullName evidence="2">Uncharacterized protein</fullName>
    </submittedName>
</protein>
<feature type="compositionally biased region" description="Polar residues" evidence="1">
    <location>
        <begin position="55"/>
        <end position="65"/>
    </location>
</feature>
<evidence type="ECO:0000313" key="3">
    <source>
        <dbReference type="Proteomes" id="UP001497516"/>
    </source>
</evidence>
<accession>A0AAV2DYW7</accession>
<dbReference type="Proteomes" id="UP001497516">
    <property type="component" value="Chromosome 3"/>
</dbReference>
<evidence type="ECO:0000313" key="2">
    <source>
        <dbReference type="EMBL" id="CAL1378856.1"/>
    </source>
</evidence>
<proteinExistence type="predicted"/>
<name>A0AAV2DYW7_9ROSI</name>
<sequence length="101" mass="10758">MLGSPMHQLVSEPGSKEPSSLLLRLPGPGKVGDLQKLLENASGTSAAEIVGDDPTGNSDPVQPTNKEPPDVEITVFALTGVSHLTTLRFEGKIGQQELWLW</sequence>
<evidence type="ECO:0000256" key="1">
    <source>
        <dbReference type="SAM" id="MobiDB-lite"/>
    </source>
</evidence>
<reference evidence="2 3" key="1">
    <citation type="submission" date="2024-04" db="EMBL/GenBank/DDBJ databases">
        <authorList>
            <person name="Fracassetti M."/>
        </authorList>
    </citation>
    <scope>NUCLEOTIDE SEQUENCE [LARGE SCALE GENOMIC DNA]</scope>
</reference>